<feature type="transmembrane region" description="Helical" evidence="1">
    <location>
        <begin position="103"/>
        <end position="125"/>
    </location>
</feature>
<dbReference type="SUPFAM" id="SSF103473">
    <property type="entry name" value="MFS general substrate transporter"/>
    <property type="match status" value="2"/>
</dbReference>
<comment type="caution">
    <text evidence="2">The sequence shown here is derived from an EMBL/GenBank/DDBJ whole genome shotgun (WGS) entry which is preliminary data.</text>
</comment>
<dbReference type="InterPro" id="IPR036259">
    <property type="entry name" value="MFS_trans_sf"/>
</dbReference>
<feature type="transmembrane region" description="Helical" evidence="1">
    <location>
        <begin position="36"/>
        <end position="59"/>
    </location>
</feature>
<name>A0A177IUS0_9CORY</name>
<keyword evidence="1" id="KW-1133">Transmembrane helix</keyword>
<dbReference type="AlphaFoldDB" id="A0A177IUS0"/>
<feature type="transmembrane region" description="Helical" evidence="1">
    <location>
        <begin position="74"/>
        <end position="96"/>
    </location>
</feature>
<keyword evidence="1" id="KW-0472">Membrane</keyword>
<feature type="transmembrane region" description="Helical" evidence="1">
    <location>
        <begin position="6"/>
        <end position="29"/>
    </location>
</feature>
<gene>
    <name evidence="2" type="ORF">AYJ05_02590</name>
</gene>
<dbReference type="InterPro" id="IPR011701">
    <property type="entry name" value="MFS"/>
</dbReference>
<reference evidence="3" key="1">
    <citation type="submission" date="2016-02" db="EMBL/GenBank/DDBJ databases">
        <authorList>
            <person name="Kaur G."/>
            <person name="Nair G.R."/>
            <person name="Mayilraj S."/>
        </authorList>
    </citation>
    <scope>NUCLEOTIDE SEQUENCE [LARGE SCALE GENOMIC DNA]</scope>
    <source>
        <strain evidence="3">GA-15</strain>
    </source>
</reference>
<dbReference type="Pfam" id="PF07690">
    <property type="entry name" value="MFS_1"/>
    <property type="match status" value="1"/>
</dbReference>
<evidence type="ECO:0000313" key="2">
    <source>
        <dbReference type="EMBL" id="OAH32572.1"/>
    </source>
</evidence>
<evidence type="ECO:0000313" key="3">
    <source>
        <dbReference type="Proteomes" id="UP000076947"/>
    </source>
</evidence>
<feature type="transmembrane region" description="Helical" evidence="1">
    <location>
        <begin position="243"/>
        <end position="260"/>
    </location>
</feature>
<organism evidence="2 3">
    <name type="scientific">Corynebacterium stationis</name>
    <dbReference type="NCBI Taxonomy" id="1705"/>
    <lineage>
        <taxon>Bacteria</taxon>
        <taxon>Bacillati</taxon>
        <taxon>Actinomycetota</taxon>
        <taxon>Actinomycetes</taxon>
        <taxon>Mycobacteriales</taxon>
        <taxon>Corynebacteriaceae</taxon>
        <taxon>Corynebacterium</taxon>
    </lineage>
</organism>
<proteinExistence type="predicted"/>
<feature type="transmembrane region" description="Helical" evidence="1">
    <location>
        <begin position="212"/>
        <end position="231"/>
    </location>
</feature>
<feature type="transmembrane region" description="Helical" evidence="1">
    <location>
        <begin position="158"/>
        <end position="177"/>
    </location>
</feature>
<sequence>MNIWIYLGSAGMSALGNSIAGIVWPWIVLERTGDPAAAGLVAAAVAVPSVIFASLGGYLIDTVGRKPMSVISDIISGASVAGVVFLVGPAVAGVLLAALNSSLVLIITAACSFLAALLTTFLRLAKCELTEEEKQAAAADNALNLQALKSWDKLSVPHPFGCLAFTFYAIGMMISGAGIAKVGTSRRRLVWAVAIGVEAIGFAMMAALGVSWLVVIGCGIAGLAGGMLSPLQMVLITLSMYQLAVLLVAAYMLVAVWAMIRGLKVLPSFVASEATTTPVDTISGQGSPEGETSS</sequence>
<protein>
    <recommendedName>
        <fullName evidence="4">MFS transporter</fullName>
    </recommendedName>
</protein>
<dbReference type="RefSeq" id="WP_082869373.1">
    <property type="nucleotide sequence ID" value="NZ_LSTQ01000001.1"/>
</dbReference>
<evidence type="ECO:0008006" key="4">
    <source>
        <dbReference type="Google" id="ProtNLM"/>
    </source>
</evidence>
<keyword evidence="1" id="KW-0812">Transmembrane</keyword>
<dbReference type="Gene3D" id="1.20.1250.20">
    <property type="entry name" value="MFS general substrate transporter like domains"/>
    <property type="match status" value="2"/>
</dbReference>
<dbReference type="Proteomes" id="UP000076947">
    <property type="component" value="Unassembled WGS sequence"/>
</dbReference>
<accession>A0A177IUS0</accession>
<dbReference type="EMBL" id="LSTQ01000001">
    <property type="protein sequence ID" value="OAH32572.1"/>
    <property type="molecule type" value="Genomic_DNA"/>
</dbReference>
<feature type="transmembrane region" description="Helical" evidence="1">
    <location>
        <begin position="189"/>
        <end position="206"/>
    </location>
</feature>
<dbReference type="OrthoDB" id="3177993at2"/>
<evidence type="ECO:0000256" key="1">
    <source>
        <dbReference type="SAM" id="Phobius"/>
    </source>
</evidence>
<keyword evidence="3" id="KW-1185">Reference proteome</keyword>
<dbReference type="GO" id="GO:0022857">
    <property type="term" value="F:transmembrane transporter activity"/>
    <property type="evidence" value="ECO:0007669"/>
    <property type="project" value="InterPro"/>
</dbReference>
<dbReference type="STRING" id="1705.CA21670_07050"/>